<keyword evidence="3" id="KW-1185">Reference proteome</keyword>
<keyword evidence="1" id="KW-0732">Signal</keyword>
<evidence type="ECO:0000313" key="2">
    <source>
        <dbReference type="EMBL" id="GLS83132.1"/>
    </source>
</evidence>
<comment type="caution">
    <text evidence="2">The sequence shown here is derived from an EMBL/GenBank/DDBJ whole genome shotgun (WGS) entry which is preliminary data.</text>
</comment>
<organism evidence="2 3">
    <name type="scientific">Paraferrimonas haliotis</name>
    <dbReference type="NCBI Taxonomy" id="2013866"/>
    <lineage>
        <taxon>Bacteria</taxon>
        <taxon>Pseudomonadati</taxon>
        <taxon>Pseudomonadota</taxon>
        <taxon>Gammaproteobacteria</taxon>
        <taxon>Alteromonadales</taxon>
        <taxon>Ferrimonadaceae</taxon>
        <taxon>Paraferrimonas</taxon>
    </lineage>
</organism>
<name>A0AA37WW89_9GAMM</name>
<dbReference type="PROSITE" id="PS51257">
    <property type="entry name" value="PROKAR_LIPOPROTEIN"/>
    <property type="match status" value="1"/>
</dbReference>
<proteinExistence type="predicted"/>
<feature type="signal peptide" evidence="1">
    <location>
        <begin position="1"/>
        <end position="20"/>
    </location>
</feature>
<feature type="chain" id="PRO_5041394097" evidence="1">
    <location>
        <begin position="21"/>
        <end position="148"/>
    </location>
</feature>
<reference evidence="2 3" key="1">
    <citation type="journal article" date="2014" name="Int. J. Syst. Evol. Microbiol.">
        <title>Complete genome sequence of Corynebacterium casei LMG S-19264T (=DSM 44701T), isolated from a smear-ripened cheese.</title>
        <authorList>
            <consortium name="US DOE Joint Genome Institute (JGI-PGF)"/>
            <person name="Walter F."/>
            <person name="Albersmeier A."/>
            <person name="Kalinowski J."/>
            <person name="Ruckert C."/>
        </authorList>
    </citation>
    <scope>NUCLEOTIDE SEQUENCE [LARGE SCALE GENOMIC DNA]</scope>
    <source>
        <strain evidence="2 3">NBRC 112785</strain>
    </source>
</reference>
<sequence length="148" mass="15862">MKLKTGLLLSLALILNTTYACNFETGEREQVVQISIDGSASEGFLTLDELSKKKFKLSDGANITVSITPATDEEYQQVLSKLNAWKYTAELVNLSVSGVTGSGAKIAMSSFAGANSLQTLQSIGDSKQKVEILLLKQVCVGPSKEKNN</sequence>
<dbReference type="EMBL" id="BSPO01000002">
    <property type="protein sequence ID" value="GLS83132.1"/>
    <property type="molecule type" value="Genomic_DNA"/>
</dbReference>
<evidence type="ECO:0000313" key="3">
    <source>
        <dbReference type="Proteomes" id="UP001157439"/>
    </source>
</evidence>
<gene>
    <name evidence="2" type="ORF">GCM10007894_11090</name>
</gene>
<dbReference type="AlphaFoldDB" id="A0AA37WW89"/>
<evidence type="ECO:0000256" key="1">
    <source>
        <dbReference type="SAM" id="SignalP"/>
    </source>
</evidence>
<accession>A0AA37WW89</accession>
<dbReference type="RefSeq" id="WP_095499904.1">
    <property type="nucleotide sequence ID" value="NZ_BSPO01000002.1"/>
</dbReference>
<protein>
    <submittedName>
        <fullName evidence="2">Uncharacterized protein</fullName>
    </submittedName>
</protein>
<dbReference type="Proteomes" id="UP001157439">
    <property type="component" value="Unassembled WGS sequence"/>
</dbReference>